<accession>A0A8S2RV70</accession>
<proteinExistence type="predicted"/>
<dbReference type="Gene3D" id="2.60.40.1730">
    <property type="entry name" value="tricorn interacting facor f3 domain"/>
    <property type="match status" value="1"/>
</dbReference>
<evidence type="ECO:0000313" key="3">
    <source>
        <dbReference type="Proteomes" id="UP000676336"/>
    </source>
</evidence>
<dbReference type="EMBL" id="CAJOBI010015958">
    <property type="protein sequence ID" value="CAF4185939.1"/>
    <property type="molecule type" value="Genomic_DNA"/>
</dbReference>
<dbReference type="InterPro" id="IPR045357">
    <property type="entry name" value="Aminopeptidase_N-like_N"/>
</dbReference>
<dbReference type="Pfam" id="PF17900">
    <property type="entry name" value="Peptidase_M1_N"/>
    <property type="match status" value="1"/>
</dbReference>
<feature type="non-terminal residue" evidence="2">
    <location>
        <position position="98"/>
    </location>
</feature>
<name>A0A8S2RV70_9BILA</name>
<evidence type="ECO:0000259" key="1">
    <source>
        <dbReference type="Pfam" id="PF17900"/>
    </source>
</evidence>
<dbReference type="SUPFAM" id="SSF63737">
    <property type="entry name" value="Leukotriene A4 hydrolase N-terminal domain"/>
    <property type="match status" value="1"/>
</dbReference>
<evidence type="ECO:0000313" key="2">
    <source>
        <dbReference type="EMBL" id="CAF4185939.1"/>
    </source>
</evidence>
<dbReference type="AlphaFoldDB" id="A0A8S2RV70"/>
<feature type="non-terminal residue" evidence="2">
    <location>
        <position position="1"/>
    </location>
</feature>
<gene>
    <name evidence="2" type="ORF">SMN809_LOCUS21233</name>
</gene>
<organism evidence="2 3">
    <name type="scientific">Rotaria magnacalcarata</name>
    <dbReference type="NCBI Taxonomy" id="392030"/>
    <lineage>
        <taxon>Eukaryota</taxon>
        <taxon>Metazoa</taxon>
        <taxon>Spiralia</taxon>
        <taxon>Gnathifera</taxon>
        <taxon>Rotifera</taxon>
        <taxon>Eurotatoria</taxon>
        <taxon>Bdelloidea</taxon>
        <taxon>Philodinida</taxon>
        <taxon>Philodinidae</taxon>
        <taxon>Rotaria</taxon>
    </lineage>
</organism>
<feature type="domain" description="Aminopeptidase N-like N-terminal" evidence="1">
    <location>
        <begin position="1"/>
        <end position="98"/>
    </location>
</feature>
<comment type="caution">
    <text evidence="2">The sequence shown here is derived from an EMBL/GenBank/DDBJ whole genome shotgun (WGS) entry which is preliminary data.</text>
</comment>
<dbReference type="InterPro" id="IPR042097">
    <property type="entry name" value="Aminopeptidase_N-like_N_sf"/>
</dbReference>
<protein>
    <recommendedName>
        <fullName evidence="1">Aminopeptidase N-like N-terminal domain-containing protein</fullName>
    </recommendedName>
</protein>
<dbReference type="Proteomes" id="UP000676336">
    <property type="component" value="Unassembled WGS sequence"/>
</dbReference>
<sequence>NATTFLVLHAKNLNITEAKLTSSGGGMATVTYLPEYEMVYLDFFASPIAVGEVTLEIDYIGVLNERDNTGFYREFFWKAIGEISYLLAGNFQPIYARK</sequence>
<reference evidence="2" key="1">
    <citation type="submission" date="2021-02" db="EMBL/GenBank/DDBJ databases">
        <authorList>
            <person name="Nowell W R."/>
        </authorList>
    </citation>
    <scope>NUCLEOTIDE SEQUENCE</scope>
</reference>